<evidence type="ECO:0000313" key="2">
    <source>
        <dbReference type="EMBL" id="KII65630.1"/>
    </source>
</evidence>
<protein>
    <submittedName>
        <fullName evidence="2">Uncharacterized protein</fullName>
    </submittedName>
</protein>
<dbReference type="AlphaFoldDB" id="A0A0C2MMR6"/>
<reference evidence="2 3" key="1">
    <citation type="journal article" date="2014" name="Genome Biol. Evol.">
        <title>The genome of the myxosporean Thelohanellus kitauei shows adaptations to nutrient acquisition within its fish host.</title>
        <authorList>
            <person name="Yang Y."/>
            <person name="Xiong J."/>
            <person name="Zhou Z."/>
            <person name="Huo F."/>
            <person name="Miao W."/>
            <person name="Ran C."/>
            <person name="Liu Y."/>
            <person name="Zhang J."/>
            <person name="Feng J."/>
            <person name="Wang M."/>
            <person name="Wang M."/>
            <person name="Wang L."/>
            <person name="Yao B."/>
        </authorList>
    </citation>
    <scope>NUCLEOTIDE SEQUENCE [LARGE SCALE GENOMIC DNA]</scope>
    <source>
        <strain evidence="2">Wuqing</strain>
    </source>
</reference>
<feature type="region of interest" description="Disordered" evidence="1">
    <location>
        <begin position="256"/>
        <end position="294"/>
    </location>
</feature>
<dbReference type="EMBL" id="JWZT01003745">
    <property type="protein sequence ID" value="KII65630.1"/>
    <property type="molecule type" value="Genomic_DNA"/>
</dbReference>
<comment type="caution">
    <text evidence="2">The sequence shown here is derived from an EMBL/GenBank/DDBJ whole genome shotgun (WGS) entry which is preliminary data.</text>
</comment>
<feature type="region of interest" description="Disordered" evidence="1">
    <location>
        <begin position="69"/>
        <end position="94"/>
    </location>
</feature>
<dbReference type="Proteomes" id="UP000031668">
    <property type="component" value="Unassembled WGS sequence"/>
</dbReference>
<name>A0A0C2MMR6_THEKT</name>
<proteinExistence type="predicted"/>
<keyword evidence="3" id="KW-1185">Reference proteome</keyword>
<organism evidence="2 3">
    <name type="scientific">Thelohanellus kitauei</name>
    <name type="common">Myxosporean</name>
    <dbReference type="NCBI Taxonomy" id="669202"/>
    <lineage>
        <taxon>Eukaryota</taxon>
        <taxon>Metazoa</taxon>
        <taxon>Cnidaria</taxon>
        <taxon>Myxozoa</taxon>
        <taxon>Myxosporea</taxon>
        <taxon>Bivalvulida</taxon>
        <taxon>Platysporina</taxon>
        <taxon>Myxobolidae</taxon>
        <taxon>Thelohanellus</taxon>
    </lineage>
</organism>
<sequence length="322" mass="35358">MICLDTPIGASSSVQEVSEVPDTTKIKRDVRIRIPRFVPIKGKTRYKIVEKPSGASSLINYEVLPLSSDISDESSDTHETVSWHQSEDDDGQEIKWTAPVAAGSTDANTDDDRSFGANVIDPETDIKSEASSIKQEASENSNLMQMNRELRVIIPTSDTSESATSYDLNEMEWRNIKTEPPAEPSNEFDTDSDILLASESDSTKVDMIPSVDQSKTGTGFDVNANQLRNIKLEPRAEPSYEFDTDILSTAQRILPADTDPINRQTDIDMGSQSTGSQGVEIPTERSAEQALRANTADSTTSIDQISLAQLVAVLNLLYTNYD</sequence>
<accession>A0A0C2MMR6</accession>
<evidence type="ECO:0000313" key="3">
    <source>
        <dbReference type="Proteomes" id="UP000031668"/>
    </source>
</evidence>
<evidence type="ECO:0000256" key="1">
    <source>
        <dbReference type="SAM" id="MobiDB-lite"/>
    </source>
</evidence>
<gene>
    <name evidence="2" type="ORF">RF11_14258</name>
</gene>